<keyword evidence="10" id="KW-0411">Iron-sulfur</keyword>
<accession>A0AA94F9Y2</accession>
<dbReference type="InterPro" id="IPR007197">
    <property type="entry name" value="rSAM"/>
</dbReference>
<gene>
    <name evidence="17" type="primary">nifB</name>
    <name evidence="17" type="ORF">CP962_00690</name>
</gene>
<evidence type="ECO:0000256" key="7">
    <source>
        <dbReference type="ARBA" id="ARBA00022691"/>
    </source>
</evidence>
<reference evidence="17 18" key="1">
    <citation type="submission" date="2017-09" db="EMBL/GenBank/DDBJ databases">
        <title>Genomics of the genus Arcobacter.</title>
        <authorList>
            <person name="Perez-Cataluna A."/>
            <person name="Figueras M.J."/>
            <person name="Salas-Masso N."/>
        </authorList>
    </citation>
    <scope>NUCLEOTIDE SEQUENCE [LARGE SCALE GENOMIC DNA]</scope>
    <source>
        <strain evidence="17 18">CECT 7837</strain>
    </source>
</reference>
<dbReference type="Pfam" id="PF02579">
    <property type="entry name" value="Nitro_FeMo-Co"/>
    <property type="match status" value="1"/>
</dbReference>
<dbReference type="NCBIfam" id="TIGR01290">
    <property type="entry name" value="nifB"/>
    <property type="match status" value="1"/>
</dbReference>
<feature type="domain" description="Radical SAM core" evidence="16">
    <location>
        <begin position="41"/>
        <end position="298"/>
    </location>
</feature>
<proteinExistence type="inferred from homology"/>
<evidence type="ECO:0000256" key="8">
    <source>
        <dbReference type="ARBA" id="ARBA00022723"/>
    </source>
</evidence>
<dbReference type="InterPro" id="IPR005980">
    <property type="entry name" value="Nase_CF_NifB"/>
</dbReference>
<dbReference type="GO" id="GO:0046872">
    <property type="term" value="F:metal ion binding"/>
    <property type="evidence" value="ECO:0007669"/>
    <property type="project" value="UniProtKB-KW"/>
</dbReference>
<evidence type="ECO:0000256" key="5">
    <source>
        <dbReference type="ARBA" id="ARBA00021702"/>
    </source>
</evidence>
<sequence>MHCVDKSNKELSMSCSCTSSSSQESIQEDIMAKINNHPCYSEGAHQHYARIHVAVAPACNIQCNYCNRKYDCSNESRPGVTSTKLSPEEAVKKILYVGGEIQQLSVVGIAGPGDALANPEKTFKTFKMLYEKAPDLKMCLSTNGLMLPDYIDQIQKYNVDHVTVTINSVDETGEVGSKIYPWILWNHKKVFGKEAAKILLQRQLEGIKMLTERGILVKANSVLIPGVNDQELPNVAKKLKELGVFLHNIMPLLSKPEFGTYYGLNGQASATDQEVMAAQEACGMDMKLMSHCRQCRADAVGLIGEDRGEEFTKDSFVKMDWEELTKKYDINARAAKHQVIENWRAALEKANEKIKIEQASKEQLSSTGETKLIAVTTAGEGMINLHFGNAKEFLIYEAGDKAIKFVMHRKVENPYCKGPEDCDGSYPIEEIKNTLKDVDILLTEKIGGCPMDELKSINLICDDSYALQPIEKSVFAAVQKYFYSDTAKSQKELG</sequence>
<dbReference type="PANTHER" id="PTHR43787:SF13">
    <property type="entry name" value="FEMO COFACTOR BIOSYNTHESIS PROTEIN NIFB"/>
    <property type="match status" value="1"/>
</dbReference>
<evidence type="ECO:0000256" key="2">
    <source>
        <dbReference type="ARBA" id="ARBA00003522"/>
    </source>
</evidence>
<dbReference type="SFLD" id="SFLDS00029">
    <property type="entry name" value="Radical_SAM"/>
    <property type="match status" value="1"/>
</dbReference>
<evidence type="ECO:0000256" key="10">
    <source>
        <dbReference type="ARBA" id="ARBA00023014"/>
    </source>
</evidence>
<dbReference type="GO" id="GO:0032324">
    <property type="term" value="P:molybdopterin cofactor biosynthetic process"/>
    <property type="evidence" value="ECO:0007669"/>
    <property type="project" value="UniProtKB-ARBA"/>
</dbReference>
<dbReference type="InterPro" id="IPR006638">
    <property type="entry name" value="Elp3/MiaA/NifB-like_rSAM"/>
</dbReference>
<dbReference type="SFLD" id="SFLDG01068">
    <property type="entry name" value="FeMo_cofactor_biosynthesis_pro"/>
    <property type="match status" value="1"/>
</dbReference>
<dbReference type="EMBL" id="NXIG01000001">
    <property type="protein sequence ID" value="RXI32955.1"/>
    <property type="molecule type" value="Genomic_DNA"/>
</dbReference>
<evidence type="ECO:0000256" key="1">
    <source>
        <dbReference type="ARBA" id="ARBA00001966"/>
    </source>
</evidence>
<dbReference type="SUPFAM" id="SSF53146">
    <property type="entry name" value="Nitrogenase accessory factor-like"/>
    <property type="match status" value="1"/>
</dbReference>
<evidence type="ECO:0000256" key="6">
    <source>
        <dbReference type="ARBA" id="ARBA00022485"/>
    </source>
</evidence>
<evidence type="ECO:0000259" key="16">
    <source>
        <dbReference type="PROSITE" id="PS51918"/>
    </source>
</evidence>
<dbReference type="CDD" id="cd01335">
    <property type="entry name" value="Radical_SAM"/>
    <property type="match status" value="1"/>
</dbReference>
<feature type="coiled-coil region" evidence="15">
    <location>
        <begin position="340"/>
        <end position="367"/>
    </location>
</feature>
<dbReference type="SUPFAM" id="SSF102114">
    <property type="entry name" value="Radical SAM enzymes"/>
    <property type="match status" value="1"/>
</dbReference>
<organism evidence="17 18">
    <name type="scientific">Arcobacter ellisii</name>
    <dbReference type="NCBI Taxonomy" id="913109"/>
    <lineage>
        <taxon>Bacteria</taxon>
        <taxon>Pseudomonadati</taxon>
        <taxon>Campylobacterota</taxon>
        <taxon>Epsilonproteobacteria</taxon>
        <taxon>Campylobacterales</taxon>
        <taxon>Arcobacteraceae</taxon>
        <taxon>Arcobacter</taxon>
    </lineage>
</organism>
<dbReference type="InterPro" id="IPR013785">
    <property type="entry name" value="Aldolase_TIM"/>
</dbReference>
<dbReference type="InterPro" id="IPR003731">
    <property type="entry name" value="Di-Nase_FeMo-co_biosynth"/>
</dbReference>
<evidence type="ECO:0000313" key="18">
    <source>
        <dbReference type="Proteomes" id="UP000290588"/>
    </source>
</evidence>
<dbReference type="Pfam" id="PF04055">
    <property type="entry name" value="Radical_SAM"/>
    <property type="match status" value="1"/>
</dbReference>
<keyword evidence="12" id="KW-0456">Lyase</keyword>
<evidence type="ECO:0000256" key="15">
    <source>
        <dbReference type="SAM" id="Coils"/>
    </source>
</evidence>
<dbReference type="AlphaFoldDB" id="A0AA94F9Y2"/>
<dbReference type="GO" id="GO:0016829">
    <property type="term" value="F:lyase activity"/>
    <property type="evidence" value="ECO:0007669"/>
    <property type="project" value="UniProtKB-KW"/>
</dbReference>
<comment type="cofactor">
    <cofactor evidence="1">
        <name>[4Fe-4S] cluster</name>
        <dbReference type="ChEBI" id="CHEBI:49883"/>
    </cofactor>
</comment>
<keyword evidence="9" id="KW-0408">Iron</keyword>
<dbReference type="InterPro" id="IPR058240">
    <property type="entry name" value="rSAM_sf"/>
</dbReference>
<evidence type="ECO:0000256" key="11">
    <source>
        <dbReference type="ARBA" id="ARBA00023231"/>
    </source>
</evidence>
<dbReference type="SFLD" id="SFLDF00281">
    <property type="entry name" value="FeMo_cofactor_biosynthesis_pro"/>
    <property type="match status" value="1"/>
</dbReference>
<evidence type="ECO:0000256" key="4">
    <source>
        <dbReference type="ARBA" id="ARBA00006804"/>
    </source>
</evidence>
<keyword evidence="8" id="KW-0479">Metal-binding</keyword>
<protein>
    <recommendedName>
        <fullName evidence="5">FeMo cofactor biosynthesis protein NifB</fullName>
    </recommendedName>
    <alternativeName>
        <fullName evidence="14">Nitrogenase cofactor maturase NifB</fullName>
    </alternativeName>
    <alternativeName>
        <fullName evidence="13">Radical SAM assemblase NifB</fullName>
    </alternativeName>
</protein>
<evidence type="ECO:0000256" key="3">
    <source>
        <dbReference type="ARBA" id="ARBA00005155"/>
    </source>
</evidence>
<dbReference type="InterPro" id="IPR036105">
    <property type="entry name" value="DiNase_FeMo-co_biosyn_sf"/>
</dbReference>
<comment type="pathway">
    <text evidence="3">Cofactor biosynthesis; Fe-Mo cofactor biosynthesis.</text>
</comment>
<dbReference type="InterPro" id="IPR000385">
    <property type="entry name" value="MoaA_NifB_PqqE_Fe-S-bd_CS"/>
</dbReference>
<evidence type="ECO:0000256" key="12">
    <source>
        <dbReference type="ARBA" id="ARBA00023239"/>
    </source>
</evidence>
<dbReference type="SFLD" id="SFLDG01067">
    <property type="entry name" value="SPASM/twitch_domain_containing"/>
    <property type="match status" value="1"/>
</dbReference>
<keyword evidence="6" id="KW-0004">4Fe-4S</keyword>
<evidence type="ECO:0000256" key="9">
    <source>
        <dbReference type="ARBA" id="ARBA00023004"/>
    </source>
</evidence>
<dbReference type="Gene3D" id="3.20.20.70">
    <property type="entry name" value="Aldolase class I"/>
    <property type="match status" value="1"/>
</dbReference>
<evidence type="ECO:0000256" key="14">
    <source>
        <dbReference type="ARBA" id="ARBA00032102"/>
    </source>
</evidence>
<dbReference type="Proteomes" id="UP000290588">
    <property type="component" value="Unassembled WGS sequence"/>
</dbReference>
<comment type="function">
    <text evidence="2">Involved in the biosynthesis of the iron-molybdenum cofactor (FeMo-co or M-cluster) found in the dinitrogenase enzyme of the nitrogenase complex in nitrogen-fixing microorganisms. NifB catalyzes the crucial step of radical SAM-dependent carbide insertion that occurs concomitant with the insertion of a 9th sulfur and the rearrangement/coupling of two [4Fe-4S] clusters into a [8Fe-9S-C] cluster, the precursor to the M-cluster.</text>
</comment>
<evidence type="ECO:0000256" key="13">
    <source>
        <dbReference type="ARBA" id="ARBA00030926"/>
    </source>
</evidence>
<dbReference type="GO" id="GO:0051539">
    <property type="term" value="F:4 iron, 4 sulfur cluster binding"/>
    <property type="evidence" value="ECO:0007669"/>
    <property type="project" value="UniProtKB-KW"/>
</dbReference>
<name>A0AA94F9Y2_9BACT</name>
<dbReference type="Gene3D" id="3.30.420.130">
    <property type="entry name" value="Dinitrogenase iron-molybdenum cofactor biosynthesis domain"/>
    <property type="match status" value="1"/>
</dbReference>
<keyword evidence="15" id="KW-0175">Coiled coil</keyword>
<dbReference type="PROSITE" id="PS51918">
    <property type="entry name" value="RADICAL_SAM"/>
    <property type="match status" value="1"/>
</dbReference>
<evidence type="ECO:0000313" key="17">
    <source>
        <dbReference type="EMBL" id="RXI32955.1"/>
    </source>
</evidence>
<keyword evidence="11" id="KW-0535">Nitrogen fixation</keyword>
<comment type="similarity">
    <text evidence="4">Belongs to the radical SAM superfamily. NifB family.</text>
</comment>
<keyword evidence="7" id="KW-0949">S-adenosyl-L-methionine</keyword>
<comment type="caution">
    <text evidence="17">The sequence shown here is derived from an EMBL/GenBank/DDBJ whole genome shotgun (WGS) entry which is preliminary data.</text>
</comment>
<dbReference type="PANTHER" id="PTHR43787">
    <property type="entry name" value="FEMO COFACTOR BIOSYNTHESIS PROTEIN NIFB-RELATED"/>
    <property type="match status" value="1"/>
</dbReference>
<dbReference type="PROSITE" id="PS01305">
    <property type="entry name" value="MOAA_NIFB_PQQE"/>
    <property type="match status" value="1"/>
</dbReference>
<dbReference type="SMART" id="SM00729">
    <property type="entry name" value="Elp3"/>
    <property type="match status" value="1"/>
</dbReference>